<dbReference type="Pfam" id="PF01370">
    <property type="entry name" value="Epimerase"/>
    <property type="match status" value="1"/>
</dbReference>
<evidence type="ECO:0000313" key="6">
    <source>
        <dbReference type="Proteomes" id="UP000295361"/>
    </source>
</evidence>
<dbReference type="PANTHER" id="PTHR43103">
    <property type="entry name" value="NUCLEOSIDE-DIPHOSPHATE-SUGAR EPIMERASE"/>
    <property type="match status" value="1"/>
</dbReference>
<proteinExistence type="inferred from homology"/>
<organism evidence="5 6">
    <name type="scientific">Roseateles toxinivorans</name>
    <dbReference type="NCBI Taxonomy" id="270368"/>
    <lineage>
        <taxon>Bacteria</taxon>
        <taxon>Pseudomonadati</taxon>
        <taxon>Pseudomonadota</taxon>
        <taxon>Betaproteobacteria</taxon>
        <taxon>Burkholderiales</taxon>
        <taxon>Sphaerotilaceae</taxon>
        <taxon>Roseateles</taxon>
    </lineage>
</organism>
<comment type="similarity">
    <text evidence="1">Belongs to the NAD(P)-dependent epimerase/dehydratase family.</text>
</comment>
<dbReference type="AlphaFoldDB" id="A0A4R6QUQ3"/>
<keyword evidence="3" id="KW-0520">NAD</keyword>
<dbReference type="InterPro" id="IPR036291">
    <property type="entry name" value="NAD(P)-bd_dom_sf"/>
</dbReference>
<dbReference type="InterPro" id="IPR001509">
    <property type="entry name" value="Epimerase_deHydtase"/>
</dbReference>
<dbReference type="RefSeq" id="WP_133699621.1">
    <property type="nucleotide sequence ID" value="NZ_SNXS01000001.1"/>
</dbReference>
<name>A0A4R6QUQ3_9BURK</name>
<evidence type="ECO:0000256" key="3">
    <source>
        <dbReference type="ARBA" id="ARBA00023027"/>
    </source>
</evidence>
<dbReference type="GO" id="GO:0016491">
    <property type="term" value="F:oxidoreductase activity"/>
    <property type="evidence" value="ECO:0007669"/>
    <property type="project" value="UniProtKB-KW"/>
</dbReference>
<dbReference type="InParanoid" id="A0A4R6QUQ3"/>
<dbReference type="EMBL" id="SNXS01000001">
    <property type="protein sequence ID" value="TDP75043.1"/>
    <property type="molecule type" value="Genomic_DNA"/>
</dbReference>
<dbReference type="Proteomes" id="UP000295361">
    <property type="component" value="Unassembled WGS sequence"/>
</dbReference>
<evidence type="ECO:0000256" key="2">
    <source>
        <dbReference type="ARBA" id="ARBA00023002"/>
    </source>
</evidence>
<dbReference type="SUPFAM" id="SSF51735">
    <property type="entry name" value="NAD(P)-binding Rossmann-fold domains"/>
    <property type="match status" value="1"/>
</dbReference>
<gene>
    <name evidence="5" type="ORF">DES47_1011119</name>
</gene>
<dbReference type="PANTHER" id="PTHR43103:SF5">
    <property type="entry name" value="4-EPIMERASE, PUTATIVE (AFU_ORTHOLOGUE AFUA_7G00360)-RELATED"/>
    <property type="match status" value="1"/>
</dbReference>
<accession>A0A4R6QUQ3</accession>
<reference evidence="5 6" key="1">
    <citation type="submission" date="2019-03" db="EMBL/GenBank/DDBJ databases">
        <title>Genomic Encyclopedia of Type Strains, Phase IV (KMG-IV): sequencing the most valuable type-strain genomes for metagenomic binning, comparative biology and taxonomic classification.</title>
        <authorList>
            <person name="Goeker M."/>
        </authorList>
    </citation>
    <scope>NUCLEOTIDE SEQUENCE [LARGE SCALE GENOMIC DNA]</scope>
    <source>
        <strain evidence="5 6">DSM 16998</strain>
    </source>
</reference>
<protein>
    <submittedName>
        <fullName evidence="5">Uronate dehydrogenase</fullName>
    </submittedName>
</protein>
<evidence type="ECO:0000256" key="1">
    <source>
        <dbReference type="ARBA" id="ARBA00007637"/>
    </source>
</evidence>
<feature type="domain" description="NAD-dependent epimerase/dehydratase" evidence="4">
    <location>
        <begin position="19"/>
        <end position="177"/>
    </location>
</feature>
<evidence type="ECO:0000259" key="4">
    <source>
        <dbReference type="Pfam" id="PF01370"/>
    </source>
</evidence>
<keyword evidence="2" id="KW-0560">Oxidoreductase</keyword>
<keyword evidence="6" id="KW-1185">Reference proteome</keyword>
<dbReference type="Gene3D" id="3.40.50.720">
    <property type="entry name" value="NAD(P)-binding Rossmann-like Domain"/>
    <property type="match status" value="1"/>
</dbReference>
<dbReference type="OrthoDB" id="8770295at2"/>
<comment type="caution">
    <text evidence="5">The sequence shown here is derived from an EMBL/GenBank/DDBJ whole genome shotgun (WGS) entry which is preliminary data.</text>
</comment>
<sequence length="277" mass="30295">MTVPLAPGSLTPIRFQRLLLTGAAGALGRVMRPRLLAYCQRLRLSDRADLGEAAEGEELVPAELQDREAMLSLLEGVDAVVHLGGVSVEAAFDPILQANIVGVFNLYEAARKQGVKRVVFASSNHVTGFYRQDEVIDARAPARPDTLYGVSKAFGENLSRMYFDRYGIETVCLRIGSSLAEPYDRRTLASWLSFDDLERLVIAGLTAPLVSHSVIFGMSANPATWWDNRLAAHLGYAPQDSSERFRAALEAAQPWPDATDPVTLYQGGAFVRLGPFD</sequence>
<evidence type="ECO:0000313" key="5">
    <source>
        <dbReference type="EMBL" id="TDP75043.1"/>
    </source>
</evidence>